<evidence type="ECO:0000259" key="2">
    <source>
        <dbReference type="PROSITE" id="PS50106"/>
    </source>
</evidence>
<dbReference type="PROSITE" id="PS50106">
    <property type="entry name" value="PDZ"/>
    <property type="match status" value="2"/>
</dbReference>
<evidence type="ECO:0000256" key="1">
    <source>
        <dbReference type="SAM" id="MobiDB-lite"/>
    </source>
</evidence>
<name>A0A3B3B6A0_ORYME</name>
<dbReference type="GO" id="GO:0045197">
    <property type="term" value="P:establishment or maintenance of epithelial cell apical/basal polarity"/>
    <property type="evidence" value="ECO:0007669"/>
    <property type="project" value="TreeGrafter"/>
</dbReference>
<dbReference type="GO" id="GO:0045211">
    <property type="term" value="C:postsynaptic membrane"/>
    <property type="evidence" value="ECO:0007669"/>
    <property type="project" value="TreeGrafter"/>
</dbReference>
<dbReference type="GO" id="GO:0098609">
    <property type="term" value="P:cell-cell adhesion"/>
    <property type="evidence" value="ECO:0007669"/>
    <property type="project" value="TreeGrafter"/>
</dbReference>
<dbReference type="SUPFAM" id="SSF50156">
    <property type="entry name" value="PDZ domain-like"/>
    <property type="match status" value="2"/>
</dbReference>
<protein>
    <recommendedName>
        <fullName evidence="2">PDZ domain-containing protein</fullName>
    </recommendedName>
</protein>
<dbReference type="GO" id="GO:0098968">
    <property type="term" value="P:neurotransmitter receptor transport postsynaptic membrane to endosome"/>
    <property type="evidence" value="ECO:0007669"/>
    <property type="project" value="TreeGrafter"/>
</dbReference>
<feature type="region of interest" description="Disordered" evidence="1">
    <location>
        <begin position="24"/>
        <end position="65"/>
    </location>
</feature>
<dbReference type="InterPro" id="IPR036034">
    <property type="entry name" value="PDZ_sf"/>
</dbReference>
<dbReference type="Proteomes" id="UP000261560">
    <property type="component" value="Unplaced"/>
</dbReference>
<dbReference type="GeneTree" id="ENSGT00940000170240"/>
<dbReference type="CDD" id="cd06701">
    <property type="entry name" value="PDZ4_Scribble-like"/>
    <property type="match status" value="1"/>
</dbReference>
<dbReference type="PANTHER" id="PTHR23119">
    <property type="entry name" value="DISCS LARGE"/>
    <property type="match status" value="1"/>
</dbReference>
<dbReference type="GO" id="GO:0043113">
    <property type="term" value="P:receptor clustering"/>
    <property type="evidence" value="ECO:0007669"/>
    <property type="project" value="TreeGrafter"/>
</dbReference>
<dbReference type="InterPro" id="IPR001478">
    <property type="entry name" value="PDZ"/>
</dbReference>
<sequence length="321" mass="34541">MTEARHDQAVALLTGTSPTITLLVERDLNAPAGSPGQNRARSHSPPPPEPSDSPDQEEDGFQGNHLGRLEDEYPIESGGPLGLSIVGGSDHASHPFGINEPGVFISKVIPHGLASESGLRVGDRILEVNSTDLRHATHQEAVRALLANKQEIRMLVRRDPSPPGMQEVFIQKQPGEKLGISIRGGAKGHAGNPFDPTDEGIFISKVSSTGAAARDGRLQVGMRILEVNNHSLLGMTHTEAVRVLRAVGDSLVVLVSLYGQKVCPPLTYRDGPVWASIIFLGSITNISPATDIPISTLTQSLDFLFVCLLKMHDFYFTVQSY</sequence>
<reference evidence="3" key="1">
    <citation type="submission" date="2025-08" db="UniProtKB">
        <authorList>
            <consortium name="Ensembl"/>
        </authorList>
    </citation>
    <scope>IDENTIFICATION</scope>
</reference>
<dbReference type="SMART" id="SM00228">
    <property type="entry name" value="PDZ"/>
    <property type="match status" value="2"/>
</dbReference>
<dbReference type="GO" id="GO:0014069">
    <property type="term" value="C:postsynaptic density"/>
    <property type="evidence" value="ECO:0007669"/>
    <property type="project" value="TreeGrafter"/>
</dbReference>
<dbReference type="STRING" id="30732.ENSOMEP00000000687"/>
<accession>A0A3B3B6A0</accession>
<feature type="domain" description="PDZ" evidence="2">
    <location>
        <begin position="167"/>
        <end position="259"/>
    </location>
</feature>
<reference evidence="3" key="2">
    <citation type="submission" date="2025-09" db="UniProtKB">
        <authorList>
            <consortium name="Ensembl"/>
        </authorList>
    </citation>
    <scope>IDENTIFICATION</scope>
</reference>
<dbReference type="GO" id="GO:0019901">
    <property type="term" value="F:protein kinase binding"/>
    <property type="evidence" value="ECO:0007669"/>
    <property type="project" value="TreeGrafter"/>
</dbReference>
<dbReference type="OMA" id="DERTANH"/>
<dbReference type="Ensembl" id="ENSOMET00000015448.1">
    <property type="protein sequence ID" value="ENSOMEP00000000687.1"/>
    <property type="gene ID" value="ENSOMEG00000001575.1"/>
</dbReference>
<dbReference type="FunFam" id="2.30.42.10:FF:000074">
    <property type="entry name" value="protein scribble homolog isoform X2"/>
    <property type="match status" value="1"/>
</dbReference>
<dbReference type="FunFam" id="2.30.42.10:FF:000064">
    <property type="entry name" value="protein lap4 isoform X1"/>
    <property type="match status" value="1"/>
</dbReference>
<dbReference type="Pfam" id="PF00595">
    <property type="entry name" value="PDZ"/>
    <property type="match status" value="2"/>
</dbReference>
<dbReference type="GO" id="GO:0098887">
    <property type="term" value="P:neurotransmitter receptor transport, endosome to postsynaptic membrane"/>
    <property type="evidence" value="ECO:0007669"/>
    <property type="project" value="TreeGrafter"/>
</dbReference>
<dbReference type="AlphaFoldDB" id="A0A3B3B6A0"/>
<dbReference type="PaxDb" id="30732-ENSOMEP00000000687"/>
<keyword evidence="4" id="KW-1185">Reference proteome</keyword>
<dbReference type="GO" id="GO:0016323">
    <property type="term" value="C:basolateral plasma membrane"/>
    <property type="evidence" value="ECO:0007669"/>
    <property type="project" value="TreeGrafter"/>
</dbReference>
<dbReference type="InterPro" id="IPR050614">
    <property type="entry name" value="Synaptic_Scaffolding_LAP-MAGUK"/>
</dbReference>
<evidence type="ECO:0000313" key="4">
    <source>
        <dbReference type="Proteomes" id="UP000261560"/>
    </source>
</evidence>
<evidence type="ECO:0000313" key="3">
    <source>
        <dbReference type="Ensembl" id="ENSOMEP00000000687.1"/>
    </source>
</evidence>
<proteinExistence type="predicted"/>
<dbReference type="CDD" id="cd06702">
    <property type="entry name" value="PDZ3_Scribble-like"/>
    <property type="match status" value="1"/>
</dbReference>
<dbReference type="Gene3D" id="2.30.42.10">
    <property type="match status" value="2"/>
</dbReference>
<organism evidence="3 4">
    <name type="scientific">Oryzias melastigma</name>
    <name type="common">Marine medaka</name>
    <dbReference type="NCBI Taxonomy" id="30732"/>
    <lineage>
        <taxon>Eukaryota</taxon>
        <taxon>Metazoa</taxon>
        <taxon>Chordata</taxon>
        <taxon>Craniata</taxon>
        <taxon>Vertebrata</taxon>
        <taxon>Euteleostomi</taxon>
        <taxon>Actinopterygii</taxon>
        <taxon>Neopterygii</taxon>
        <taxon>Teleostei</taxon>
        <taxon>Neoteleostei</taxon>
        <taxon>Acanthomorphata</taxon>
        <taxon>Ovalentaria</taxon>
        <taxon>Atherinomorphae</taxon>
        <taxon>Beloniformes</taxon>
        <taxon>Adrianichthyidae</taxon>
        <taxon>Oryziinae</taxon>
        <taxon>Oryzias</taxon>
    </lineage>
</organism>
<feature type="domain" description="PDZ" evidence="2">
    <location>
        <begin position="76"/>
        <end position="160"/>
    </location>
</feature>
<dbReference type="PANTHER" id="PTHR23119:SF57">
    <property type="entry name" value="PROTEIN SCRIBBLE HOMOLOG"/>
    <property type="match status" value="1"/>
</dbReference>
<dbReference type="GO" id="GO:0005912">
    <property type="term" value="C:adherens junction"/>
    <property type="evidence" value="ECO:0007669"/>
    <property type="project" value="TreeGrafter"/>
</dbReference>